<dbReference type="InterPro" id="IPR051021">
    <property type="entry name" value="Mito_Ser/Thr_phosphatase"/>
</dbReference>
<organism evidence="3 4">
    <name type="scientific">Alcanivorax quisquiliarum</name>
    <dbReference type="NCBI Taxonomy" id="2933565"/>
    <lineage>
        <taxon>Bacteria</taxon>
        <taxon>Pseudomonadati</taxon>
        <taxon>Pseudomonadota</taxon>
        <taxon>Gammaproteobacteria</taxon>
        <taxon>Oceanospirillales</taxon>
        <taxon>Alcanivoracaceae</taxon>
        <taxon>Alcanivorax</taxon>
    </lineage>
</organism>
<keyword evidence="4" id="KW-1185">Reference proteome</keyword>
<gene>
    <name evidence="3" type="primary">sixA</name>
    <name evidence="3" type="ORF">MU846_00330</name>
</gene>
<feature type="compositionally biased region" description="Basic and acidic residues" evidence="2">
    <location>
        <begin position="7"/>
        <end position="25"/>
    </location>
</feature>
<reference evidence="3" key="1">
    <citation type="submission" date="2022-04" db="EMBL/GenBank/DDBJ databases">
        <title>Alcanivorax sp. CY1518 draft genome sequence.</title>
        <authorList>
            <person name="Zhao G."/>
            <person name="An M."/>
        </authorList>
    </citation>
    <scope>NUCLEOTIDE SEQUENCE</scope>
    <source>
        <strain evidence="3">CY1518</strain>
    </source>
</reference>
<dbReference type="InterPro" id="IPR029033">
    <property type="entry name" value="His_PPase_superfam"/>
</dbReference>
<dbReference type="SMART" id="SM00855">
    <property type="entry name" value="PGAM"/>
    <property type="match status" value="1"/>
</dbReference>
<evidence type="ECO:0000313" key="3">
    <source>
        <dbReference type="EMBL" id="MCK0536153.1"/>
    </source>
</evidence>
<name>A0ABT0E2W1_9GAMM</name>
<dbReference type="EMBL" id="JALKII010000001">
    <property type="protein sequence ID" value="MCK0536153.1"/>
    <property type="molecule type" value="Genomic_DNA"/>
</dbReference>
<sequence>MRLYVVRHGEAEPASRSDAERPLTERGRRDVRGLWQALAARGEAPTTIISSPYVRAVQTAQEIAGVFNGKVARTTELLVPEARPQEVFDWLLSEPLRDGMMLVSHMPLVSLLVGRLVDGAEARVPMSVGAVALLDIDVPVAAGGRLVWLRSPGEAL</sequence>
<protein>
    <submittedName>
        <fullName evidence="3">Phosphohistidine phosphatase SixA</fullName>
    </submittedName>
</protein>
<dbReference type="NCBIfam" id="TIGR00249">
    <property type="entry name" value="sixA"/>
    <property type="match status" value="1"/>
</dbReference>
<dbReference type="InterPro" id="IPR004449">
    <property type="entry name" value="SixA"/>
</dbReference>
<dbReference type="RefSeq" id="WP_246947097.1">
    <property type="nucleotide sequence ID" value="NZ_JALKII010000001.1"/>
</dbReference>
<feature type="region of interest" description="Disordered" evidence="2">
    <location>
        <begin position="1"/>
        <end position="25"/>
    </location>
</feature>
<evidence type="ECO:0000313" key="4">
    <source>
        <dbReference type="Proteomes" id="UP001165524"/>
    </source>
</evidence>
<dbReference type="SUPFAM" id="SSF53254">
    <property type="entry name" value="Phosphoglycerate mutase-like"/>
    <property type="match status" value="1"/>
</dbReference>
<accession>A0ABT0E2W1</accession>
<dbReference type="InterPro" id="IPR013078">
    <property type="entry name" value="His_Pase_superF_clade-1"/>
</dbReference>
<dbReference type="CDD" id="cd07067">
    <property type="entry name" value="HP_PGM_like"/>
    <property type="match status" value="1"/>
</dbReference>
<dbReference type="Proteomes" id="UP001165524">
    <property type="component" value="Unassembled WGS sequence"/>
</dbReference>
<dbReference type="PANTHER" id="PTHR20935">
    <property type="entry name" value="PHOSPHOGLYCERATE MUTASE-RELATED"/>
    <property type="match status" value="1"/>
</dbReference>
<keyword evidence="1" id="KW-0378">Hydrolase</keyword>
<dbReference type="Gene3D" id="3.40.50.1240">
    <property type="entry name" value="Phosphoglycerate mutase-like"/>
    <property type="match status" value="1"/>
</dbReference>
<evidence type="ECO:0000256" key="2">
    <source>
        <dbReference type="SAM" id="MobiDB-lite"/>
    </source>
</evidence>
<comment type="caution">
    <text evidence="3">The sequence shown here is derived from an EMBL/GenBank/DDBJ whole genome shotgun (WGS) entry which is preliminary data.</text>
</comment>
<evidence type="ECO:0000256" key="1">
    <source>
        <dbReference type="ARBA" id="ARBA00022801"/>
    </source>
</evidence>
<proteinExistence type="predicted"/>
<dbReference type="Pfam" id="PF00300">
    <property type="entry name" value="His_Phos_1"/>
    <property type="match status" value="1"/>
</dbReference>